<reference evidence="2" key="1">
    <citation type="submission" date="2018-10" db="EMBL/GenBank/DDBJ databases">
        <title>Effector identification in a new, highly contiguous assembly of the strawberry crown rot pathogen Phytophthora cactorum.</title>
        <authorList>
            <person name="Armitage A.D."/>
            <person name="Nellist C.F."/>
            <person name="Bates H."/>
            <person name="Vickerstaff R.J."/>
            <person name="Harrison R.J."/>
        </authorList>
    </citation>
    <scope>NUCLEOTIDE SEQUENCE</scope>
    <source>
        <strain evidence="2">4040</strain>
    </source>
</reference>
<comment type="caution">
    <text evidence="2">The sequence shown here is derived from an EMBL/GenBank/DDBJ whole genome shotgun (WGS) entry which is preliminary data.</text>
</comment>
<organism evidence="2 3">
    <name type="scientific">Phytophthora cactorum</name>
    <dbReference type="NCBI Taxonomy" id="29920"/>
    <lineage>
        <taxon>Eukaryota</taxon>
        <taxon>Sar</taxon>
        <taxon>Stramenopiles</taxon>
        <taxon>Oomycota</taxon>
        <taxon>Peronosporomycetes</taxon>
        <taxon>Peronosporales</taxon>
        <taxon>Peronosporaceae</taxon>
        <taxon>Phytophthora</taxon>
    </lineage>
</organism>
<evidence type="ECO:0000256" key="1">
    <source>
        <dbReference type="SAM" id="MobiDB-lite"/>
    </source>
</evidence>
<dbReference type="EMBL" id="RCMK01000008">
    <property type="protein sequence ID" value="KAG2954932.1"/>
    <property type="molecule type" value="Genomic_DNA"/>
</dbReference>
<accession>A0A8T1KQT7</accession>
<protein>
    <submittedName>
        <fullName evidence="2">Uncharacterized protein</fullName>
    </submittedName>
</protein>
<proteinExistence type="predicted"/>
<dbReference type="Proteomes" id="UP000736787">
    <property type="component" value="Unassembled WGS sequence"/>
</dbReference>
<evidence type="ECO:0000313" key="3">
    <source>
        <dbReference type="Proteomes" id="UP000736787"/>
    </source>
</evidence>
<evidence type="ECO:0000313" key="2">
    <source>
        <dbReference type="EMBL" id="KAG2954932.1"/>
    </source>
</evidence>
<feature type="region of interest" description="Disordered" evidence="1">
    <location>
        <begin position="1"/>
        <end position="24"/>
    </location>
</feature>
<sequence length="60" mass="7036">MKNNPSAAAAQVNDPSSTEQDPLQRCMFRVPPTNIQRRWRLRKTRNMTVAEYVDKFEELV</sequence>
<dbReference type="AlphaFoldDB" id="A0A8T1KQT7"/>
<gene>
    <name evidence="2" type="ORF">PC117_g737</name>
</gene>
<name>A0A8T1KQT7_9STRA</name>